<dbReference type="GO" id="GO:0010124">
    <property type="term" value="P:phenylacetate catabolic process"/>
    <property type="evidence" value="ECO:0007669"/>
    <property type="project" value="InterPro"/>
</dbReference>
<dbReference type="SUPFAM" id="SSF47240">
    <property type="entry name" value="Ferritin-like"/>
    <property type="match status" value="1"/>
</dbReference>
<organism evidence="2 3">
    <name type="scientific">Haloferax massiliensis</name>
    <dbReference type="NCBI Taxonomy" id="1476858"/>
    <lineage>
        <taxon>Archaea</taxon>
        <taxon>Methanobacteriati</taxon>
        <taxon>Methanobacteriota</taxon>
        <taxon>Stenosarchaea group</taxon>
        <taxon>Halobacteria</taxon>
        <taxon>Halobacteriales</taxon>
        <taxon>Haloferacaceae</taxon>
        <taxon>Haloferax</taxon>
    </lineage>
</organism>
<dbReference type="InterPro" id="IPR012347">
    <property type="entry name" value="Ferritin-like"/>
</dbReference>
<dbReference type="InterPro" id="IPR009078">
    <property type="entry name" value="Ferritin-like_SF"/>
</dbReference>
<dbReference type="RefSeq" id="WP_089780857.1">
    <property type="nucleotide sequence ID" value="NZ_CABLRR010000005.1"/>
</dbReference>
<feature type="region of interest" description="Disordered" evidence="1">
    <location>
        <begin position="224"/>
        <end position="244"/>
    </location>
</feature>
<feature type="compositionally biased region" description="Basic and acidic residues" evidence="1">
    <location>
        <begin position="229"/>
        <end position="244"/>
    </location>
</feature>
<dbReference type="Proteomes" id="UP000198902">
    <property type="component" value="Unassembled WGS sequence"/>
</dbReference>
<dbReference type="NCBIfam" id="TIGR02158">
    <property type="entry name" value="PA_CoA_Oxy3"/>
    <property type="match status" value="1"/>
</dbReference>
<proteinExistence type="predicted"/>
<gene>
    <name evidence="2" type="primary">paaC</name>
    <name evidence="2" type="ORF">BN996_03320</name>
</gene>
<dbReference type="AlphaFoldDB" id="A0A0D6JV88"/>
<dbReference type="Pfam" id="PF05138">
    <property type="entry name" value="PaaA_PaaC"/>
    <property type="match status" value="1"/>
</dbReference>
<dbReference type="PANTHER" id="PTHR30458:SF0">
    <property type="entry name" value="1,2-PHENYLACETYL-COA EPOXIDASE, SUBUNIT C"/>
    <property type="match status" value="1"/>
</dbReference>
<dbReference type="PANTHER" id="PTHR30458">
    <property type="entry name" value="PHENYLACETIC ACID DEGRADATION PROTEIN PAA"/>
    <property type="match status" value="1"/>
</dbReference>
<dbReference type="GO" id="GO:0005829">
    <property type="term" value="C:cytosol"/>
    <property type="evidence" value="ECO:0007669"/>
    <property type="project" value="TreeGrafter"/>
</dbReference>
<evidence type="ECO:0000313" key="3">
    <source>
        <dbReference type="Proteomes" id="UP000198902"/>
    </source>
</evidence>
<dbReference type="Gene3D" id="1.20.1260.10">
    <property type="match status" value="1"/>
</dbReference>
<protein>
    <submittedName>
        <fullName evidence="2">1,2-phenylacetyl-CoA epoxidase, subunit C</fullName>
    </submittedName>
</protein>
<dbReference type="EMBL" id="CSTE01000005">
    <property type="protein sequence ID" value="CQR52822.1"/>
    <property type="molecule type" value="Genomic_DNA"/>
</dbReference>
<dbReference type="InterPro" id="IPR007814">
    <property type="entry name" value="PaaA_PaaC"/>
</dbReference>
<reference evidence="3" key="1">
    <citation type="submission" date="2015-03" db="EMBL/GenBank/DDBJ databases">
        <authorList>
            <person name="Urmite Genomes"/>
        </authorList>
    </citation>
    <scope>NUCLEOTIDE SEQUENCE [LARGE SCALE GENOMIC DNA]</scope>
    <source>
        <strain evidence="3">Arc-Hr</strain>
    </source>
</reference>
<keyword evidence="3" id="KW-1185">Reference proteome</keyword>
<sequence length="272" mass="31313">MPDALNPEDLDAEQRAALEELLFRLADDEYVHGERLIEWQIYAPTLESDLALANVAQDEFGHARLWYDLLEELGHTEAELIWERPADEFRHATLVELPFAEGDWADVVLRSYLYDAAERLRLDALVDTSYAPLADRVGKVLSEERYHLENAQSWLDRLAEGDSRDRVQDALDRLFPHALSLFAEPDHEDAIVDNGFRTMSTADLRIEWLETVIPYLESLGLDVPEPDEIERPSARGRDGTHTDHWDELAAELRRTYEELEAPEPARIGRERV</sequence>
<dbReference type="InterPro" id="IPR011882">
    <property type="entry name" value="PaaC"/>
</dbReference>
<evidence type="ECO:0000313" key="2">
    <source>
        <dbReference type="EMBL" id="CQR52822.1"/>
    </source>
</evidence>
<name>A0A0D6JV88_9EURY</name>
<dbReference type="InterPro" id="IPR052703">
    <property type="entry name" value="Aromatic_CoA_ox/epox"/>
</dbReference>
<evidence type="ECO:0000256" key="1">
    <source>
        <dbReference type="SAM" id="MobiDB-lite"/>
    </source>
</evidence>
<accession>A0A0D6JV88</accession>
<dbReference type="OrthoDB" id="304275at2157"/>